<dbReference type="InterPro" id="IPR005716">
    <property type="entry name" value="Ribosomal_uS7_euk/arc"/>
</dbReference>
<dbReference type="Proteomes" id="UP001281761">
    <property type="component" value="Unassembled WGS sequence"/>
</dbReference>
<proteinExistence type="inferred from homology"/>
<comment type="caution">
    <text evidence="7">The sequence shown here is derived from an EMBL/GenBank/DDBJ whole genome shotgun (WGS) entry which is preliminary data.</text>
</comment>
<evidence type="ECO:0000313" key="8">
    <source>
        <dbReference type="Proteomes" id="UP001281761"/>
    </source>
</evidence>
<comment type="similarity">
    <text evidence="1 4">Belongs to the universal ribosomal protein uS7 family.</text>
</comment>
<dbReference type="InterPro" id="IPR000235">
    <property type="entry name" value="Ribosomal_uS7"/>
</dbReference>
<reference evidence="7 8" key="1">
    <citation type="journal article" date="2022" name="bioRxiv">
        <title>Genomics of Preaxostyla Flagellates Illuminates Evolutionary Transitions and the Path Towards Mitochondrial Loss.</title>
        <authorList>
            <person name="Novak L.V.F."/>
            <person name="Treitli S.C."/>
            <person name="Pyrih J."/>
            <person name="Halakuc P."/>
            <person name="Pipaliya S.V."/>
            <person name="Vacek V."/>
            <person name="Brzon O."/>
            <person name="Soukal P."/>
            <person name="Eme L."/>
            <person name="Dacks J.B."/>
            <person name="Karnkowska A."/>
            <person name="Elias M."/>
            <person name="Hampl V."/>
        </authorList>
    </citation>
    <scope>NUCLEOTIDE SEQUENCE [LARGE SCALE GENOMIC DNA]</scope>
    <source>
        <strain evidence="7">NAU3</strain>
        <tissue evidence="7">Gut</tissue>
    </source>
</reference>
<dbReference type="GO" id="GO:0005840">
    <property type="term" value="C:ribosome"/>
    <property type="evidence" value="ECO:0007669"/>
    <property type="project" value="UniProtKB-KW"/>
</dbReference>
<dbReference type="SUPFAM" id="SSF47973">
    <property type="entry name" value="Ribosomal protein S7"/>
    <property type="match status" value="1"/>
</dbReference>
<evidence type="ECO:0000256" key="1">
    <source>
        <dbReference type="ARBA" id="ARBA00007151"/>
    </source>
</evidence>
<evidence type="ECO:0000313" key="7">
    <source>
        <dbReference type="EMBL" id="KAK2964941.1"/>
    </source>
</evidence>
<dbReference type="InterPro" id="IPR020606">
    <property type="entry name" value="Ribosomal_uS7_CS"/>
</dbReference>
<dbReference type="Gene3D" id="1.10.455.10">
    <property type="entry name" value="Ribosomal protein S7 domain"/>
    <property type="match status" value="1"/>
</dbReference>
<gene>
    <name evidence="7" type="ORF">BLNAU_242</name>
</gene>
<feature type="region of interest" description="Disordered" evidence="5">
    <location>
        <begin position="170"/>
        <end position="192"/>
    </location>
</feature>
<feature type="compositionally biased region" description="Basic and acidic residues" evidence="5">
    <location>
        <begin position="179"/>
        <end position="192"/>
    </location>
</feature>
<dbReference type="NCBIfam" id="TIGR01028">
    <property type="entry name" value="uS7_euk_arch"/>
    <property type="match status" value="1"/>
</dbReference>
<evidence type="ECO:0000256" key="5">
    <source>
        <dbReference type="SAM" id="MobiDB-lite"/>
    </source>
</evidence>
<evidence type="ECO:0000256" key="2">
    <source>
        <dbReference type="ARBA" id="ARBA00022980"/>
    </source>
</evidence>
<dbReference type="NCBIfam" id="NF003106">
    <property type="entry name" value="PRK04027.1"/>
    <property type="match status" value="1"/>
</dbReference>
<keyword evidence="8" id="KW-1185">Reference proteome</keyword>
<dbReference type="Pfam" id="PF00177">
    <property type="entry name" value="Ribosomal_S7"/>
    <property type="match status" value="1"/>
</dbReference>
<dbReference type="PROSITE" id="PS00052">
    <property type="entry name" value="RIBOSOMAL_S7"/>
    <property type="match status" value="1"/>
</dbReference>
<dbReference type="PANTHER" id="PTHR11205">
    <property type="entry name" value="RIBOSOMAL PROTEIN S7"/>
    <property type="match status" value="1"/>
</dbReference>
<sequence>MQPEEIKLFGKWSYEGVKVEDMSLMNYIAVQNAKVYVPHTAGTYAKHRFHKATCPIVERLVNSLMAHGRNNGKKLQAVQIVNNAFEYMSVMSDDNPLQTLVKAVENSGPREDSTRIGSGGVVRRQSVDVSPLRRVNQAITLLCNGARNASFRSTKTISECLADELMNAAKGSSNSSAIKKKDEIERVAKSNR</sequence>
<name>A0ABQ9YMM9_9EUKA</name>
<evidence type="ECO:0000256" key="4">
    <source>
        <dbReference type="RuleBase" id="RU003619"/>
    </source>
</evidence>
<accession>A0ABQ9YMM9</accession>
<dbReference type="EMBL" id="JARBJD010000001">
    <property type="protein sequence ID" value="KAK2964941.1"/>
    <property type="molecule type" value="Genomic_DNA"/>
</dbReference>
<dbReference type="CDD" id="cd14867">
    <property type="entry name" value="uS7_Eukaryote"/>
    <property type="match status" value="1"/>
</dbReference>
<protein>
    <submittedName>
        <fullName evidence="7">40S ribosomal protein S5</fullName>
    </submittedName>
</protein>
<keyword evidence="2 4" id="KW-0689">Ribosomal protein</keyword>
<evidence type="ECO:0000259" key="6">
    <source>
        <dbReference type="Pfam" id="PF00177"/>
    </source>
</evidence>
<keyword evidence="3 4" id="KW-0687">Ribonucleoprotein</keyword>
<dbReference type="InterPro" id="IPR036823">
    <property type="entry name" value="Ribosomal_uS7_dom_sf"/>
</dbReference>
<feature type="domain" description="Small ribosomal subunit protein uS7" evidence="6">
    <location>
        <begin position="35"/>
        <end position="192"/>
    </location>
</feature>
<dbReference type="PIRSF" id="PIRSF002122">
    <property type="entry name" value="RPS7p_RPS7a_RPS5e_RPS7o"/>
    <property type="match status" value="1"/>
</dbReference>
<organism evidence="7 8">
    <name type="scientific">Blattamonas nauphoetae</name>
    <dbReference type="NCBI Taxonomy" id="2049346"/>
    <lineage>
        <taxon>Eukaryota</taxon>
        <taxon>Metamonada</taxon>
        <taxon>Preaxostyla</taxon>
        <taxon>Oxymonadida</taxon>
        <taxon>Blattamonas</taxon>
    </lineage>
</organism>
<evidence type="ECO:0000256" key="3">
    <source>
        <dbReference type="ARBA" id="ARBA00023274"/>
    </source>
</evidence>
<dbReference type="InterPro" id="IPR023798">
    <property type="entry name" value="Ribosomal_uS7_dom"/>
</dbReference>